<dbReference type="RefSeq" id="WP_124694315.1">
    <property type="nucleotide sequence ID" value="NZ_JBHUFE010000016.1"/>
</dbReference>
<accession>A0A3N9PBQ3</accession>
<gene>
    <name evidence="1" type="ORF">EH198_04540</name>
</gene>
<proteinExistence type="predicted"/>
<dbReference type="AlphaFoldDB" id="A0A3N9PBQ3"/>
<dbReference type="OrthoDB" id="2835040at2"/>
<sequence>MKRDLEERSSLPIVVEGNQLLPSLVAPCLKSRHKAIWLIPTEPFQRHYYSQRDWIQEILNSTDDPAAAFDNWMSRDAGFADFVEQEARDLNLGVLKIDGSKDLQQTFQVVEEYFSSNEC</sequence>
<dbReference type="Proteomes" id="UP000282529">
    <property type="component" value="Unassembled WGS sequence"/>
</dbReference>
<evidence type="ECO:0000313" key="1">
    <source>
        <dbReference type="EMBL" id="RQW13673.1"/>
    </source>
</evidence>
<dbReference type="EMBL" id="RQPI01000001">
    <property type="protein sequence ID" value="RQW13673.1"/>
    <property type="molecule type" value="Genomic_DNA"/>
</dbReference>
<name>A0A3N9PBQ3_9BACL</name>
<keyword evidence="2" id="KW-1185">Reference proteome</keyword>
<comment type="caution">
    <text evidence="1">The sequence shown here is derived from an EMBL/GenBank/DDBJ whole genome shotgun (WGS) entry which is preliminary data.</text>
</comment>
<reference evidence="1 2" key="1">
    <citation type="submission" date="2018-11" db="EMBL/GenBank/DDBJ databases">
        <title>Genome sequence of strain 7197.</title>
        <authorList>
            <person name="Gao J."/>
            <person name="Sun J."/>
        </authorList>
    </citation>
    <scope>NUCLEOTIDE SEQUENCE [LARGE SCALE GENOMIC DNA]</scope>
    <source>
        <strain evidence="1 2">7197</strain>
    </source>
</reference>
<organism evidence="1 2">
    <name type="scientific">Paenibacillus rhizophilus</name>
    <dbReference type="NCBI Taxonomy" id="1850366"/>
    <lineage>
        <taxon>Bacteria</taxon>
        <taxon>Bacillati</taxon>
        <taxon>Bacillota</taxon>
        <taxon>Bacilli</taxon>
        <taxon>Bacillales</taxon>
        <taxon>Paenibacillaceae</taxon>
        <taxon>Paenibacillus</taxon>
    </lineage>
</organism>
<evidence type="ECO:0000313" key="2">
    <source>
        <dbReference type="Proteomes" id="UP000282529"/>
    </source>
</evidence>
<protein>
    <submittedName>
        <fullName evidence="1">Uncharacterized protein</fullName>
    </submittedName>
</protein>